<proteinExistence type="predicted"/>
<gene>
    <name evidence="2" type="ORF">AVEN_98201_1</name>
</gene>
<comment type="caution">
    <text evidence="2">The sequence shown here is derived from an EMBL/GenBank/DDBJ whole genome shotgun (WGS) entry which is preliminary data.</text>
</comment>
<keyword evidence="3" id="KW-1185">Reference proteome</keyword>
<feature type="region of interest" description="Disordered" evidence="1">
    <location>
        <begin position="1"/>
        <end position="23"/>
    </location>
</feature>
<reference evidence="2 3" key="1">
    <citation type="journal article" date="2019" name="Sci. Rep.">
        <title>Orb-weaving spider Araneus ventricosus genome elucidates the spidroin gene catalogue.</title>
        <authorList>
            <person name="Kono N."/>
            <person name="Nakamura H."/>
            <person name="Ohtoshi R."/>
            <person name="Moran D.A.P."/>
            <person name="Shinohara A."/>
            <person name="Yoshida Y."/>
            <person name="Fujiwara M."/>
            <person name="Mori M."/>
            <person name="Tomita M."/>
            <person name="Arakawa K."/>
        </authorList>
    </citation>
    <scope>NUCLEOTIDE SEQUENCE [LARGE SCALE GENOMIC DNA]</scope>
</reference>
<dbReference type="EMBL" id="BGPR01005991">
    <property type="protein sequence ID" value="GBN15135.1"/>
    <property type="molecule type" value="Genomic_DNA"/>
</dbReference>
<protein>
    <submittedName>
        <fullName evidence="2">Uncharacterized protein</fullName>
    </submittedName>
</protein>
<accession>A0A4Y2LK27</accession>
<organism evidence="2 3">
    <name type="scientific">Araneus ventricosus</name>
    <name type="common">Orbweaver spider</name>
    <name type="synonym">Epeira ventricosa</name>
    <dbReference type="NCBI Taxonomy" id="182803"/>
    <lineage>
        <taxon>Eukaryota</taxon>
        <taxon>Metazoa</taxon>
        <taxon>Ecdysozoa</taxon>
        <taxon>Arthropoda</taxon>
        <taxon>Chelicerata</taxon>
        <taxon>Arachnida</taxon>
        <taxon>Araneae</taxon>
        <taxon>Araneomorphae</taxon>
        <taxon>Entelegynae</taxon>
        <taxon>Araneoidea</taxon>
        <taxon>Araneidae</taxon>
        <taxon>Araneus</taxon>
    </lineage>
</organism>
<sequence>LHLPCGKVSGSEPEGSFPKSESDEDLPCIWALNLAARHPLADVAESLEWEYWCSLRPRHLATVQNNEVCYKVVFGWLQNWKLIKRT</sequence>
<feature type="non-terminal residue" evidence="2">
    <location>
        <position position="1"/>
    </location>
</feature>
<evidence type="ECO:0000313" key="3">
    <source>
        <dbReference type="Proteomes" id="UP000499080"/>
    </source>
</evidence>
<dbReference type="Proteomes" id="UP000499080">
    <property type="component" value="Unassembled WGS sequence"/>
</dbReference>
<dbReference type="AlphaFoldDB" id="A0A4Y2LK27"/>
<name>A0A4Y2LK27_ARAVE</name>
<evidence type="ECO:0000256" key="1">
    <source>
        <dbReference type="SAM" id="MobiDB-lite"/>
    </source>
</evidence>
<evidence type="ECO:0000313" key="2">
    <source>
        <dbReference type="EMBL" id="GBN15135.1"/>
    </source>
</evidence>